<sequence length="120" mass="13337">MQVKANIFCRTCSDNIEARPDPGLTWEKTGEPVAIVAPVLHHNHITPAHDRSILSKRRATRLEEDPQDPLVRPVNPTDDHFLAAQLAPGPIGSRASTQKSEVIDRPELAPQYYTLQCIPV</sequence>
<evidence type="ECO:0000313" key="2">
    <source>
        <dbReference type="EMBL" id="GAW25529.1"/>
    </source>
</evidence>
<accession>A0A1S8A678</accession>
<protein>
    <submittedName>
        <fullName evidence="2">Uncharacterized protein</fullName>
    </submittedName>
</protein>
<evidence type="ECO:0000256" key="1">
    <source>
        <dbReference type="SAM" id="MobiDB-lite"/>
    </source>
</evidence>
<gene>
    <name evidence="2" type="ORF">SAMD00023353_0801420</name>
</gene>
<dbReference type="AlphaFoldDB" id="A0A1S8A678"/>
<dbReference type="EMBL" id="DF977453">
    <property type="protein sequence ID" value="GAW25529.1"/>
    <property type="molecule type" value="Genomic_DNA"/>
</dbReference>
<feature type="region of interest" description="Disordered" evidence="1">
    <location>
        <begin position="47"/>
        <end position="74"/>
    </location>
</feature>
<reference evidence="2" key="1">
    <citation type="submission" date="2016-03" db="EMBL/GenBank/DDBJ databases">
        <title>Draft genome sequence of Rosellinia necatrix.</title>
        <authorList>
            <person name="Kanematsu S."/>
        </authorList>
    </citation>
    <scope>NUCLEOTIDE SEQUENCE [LARGE SCALE GENOMIC DNA]</scope>
    <source>
        <strain evidence="2">W97</strain>
    </source>
</reference>
<name>A0A1S8A678_ROSNE</name>
<proteinExistence type="predicted"/>
<keyword evidence="3" id="KW-1185">Reference proteome</keyword>
<organism evidence="2">
    <name type="scientific">Rosellinia necatrix</name>
    <name type="common">White root-rot fungus</name>
    <dbReference type="NCBI Taxonomy" id="77044"/>
    <lineage>
        <taxon>Eukaryota</taxon>
        <taxon>Fungi</taxon>
        <taxon>Dikarya</taxon>
        <taxon>Ascomycota</taxon>
        <taxon>Pezizomycotina</taxon>
        <taxon>Sordariomycetes</taxon>
        <taxon>Xylariomycetidae</taxon>
        <taxon>Xylariales</taxon>
        <taxon>Xylariaceae</taxon>
        <taxon>Rosellinia</taxon>
    </lineage>
</organism>
<evidence type="ECO:0000313" key="3">
    <source>
        <dbReference type="Proteomes" id="UP000054516"/>
    </source>
</evidence>
<dbReference type="Proteomes" id="UP000054516">
    <property type="component" value="Unassembled WGS sequence"/>
</dbReference>